<dbReference type="PROSITE" id="PS50221">
    <property type="entry name" value="GAIN_B"/>
    <property type="match status" value="1"/>
</dbReference>
<feature type="compositionally biased region" description="Polar residues" evidence="15">
    <location>
        <begin position="606"/>
        <end position="617"/>
    </location>
</feature>
<dbReference type="PROSITE" id="PS50261">
    <property type="entry name" value="G_PROTEIN_RECEP_F2_4"/>
    <property type="match status" value="1"/>
</dbReference>
<evidence type="ECO:0000256" key="7">
    <source>
        <dbReference type="ARBA" id="ARBA00023040"/>
    </source>
</evidence>
<evidence type="ECO:0000256" key="11">
    <source>
        <dbReference type="ARBA" id="ARBA00023180"/>
    </source>
</evidence>
<dbReference type="PANTHER" id="PTHR12011:SF290">
    <property type="entry name" value="ADHESION G-PROTEIN COUPLED RECEPTOR G6"/>
    <property type="match status" value="1"/>
</dbReference>
<evidence type="ECO:0000256" key="10">
    <source>
        <dbReference type="ARBA" id="ARBA00023170"/>
    </source>
</evidence>
<gene>
    <name evidence="19" type="ORF">Q5P01_004569</name>
</gene>
<keyword evidence="12" id="KW-0807">Transducer</keyword>
<name>A0AA88SYL6_CHASR</name>
<keyword evidence="3" id="KW-1003">Cell membrane</keyword>
<feature type="compositionally biased region" description="Polar residues" evidence="15">
    <location>
        <begin position="64"/>
        <end position="78"/>
    </location>
</feature>
<keyword evidence="10" id="KW-0675">Receptor</keyword>
<dbReference type="Pfam" id="PF01825">
    <property type="entry name" value="GPS"/>
    <property type="match status" value="1"/>
</dbReference>
<feature type="region of interest" description="Disordered" evidence="15">
    <location>
        <begin position="177"/>
        <end position="214"/>
    </location>
</feature>
<dbReference type="GO" id="GO:0007166">
    <property type="term" value="P:cell surface receptor signaling pathway"/>
    <property type="evidence" value="ECO:0007669"/>
    <property type="project" value="InterPro"/>
</dbReference>
<dbReference type="Gene3D" id="2.60.220.50">
    <property type="match status" value="1"/>
</dbReference>
<dbReference type="GO" id="GO:0004930">
    <property type="term" value="F:G protein-coupled receptor activity"/>
    <property type="evidence" value="ECO:0007669"/>
    <property type="project" value="UniProtKB-KW"/>
</dbReference>
<feature type="transmembrane region" description="Helical" evidence="16">
    <location>
        <begin position="1327"/>
        <end position="1345"/>
    </location>
</feature>
<dbReference type="Pfam" id="PF26574">
    <property type="entry name" value="GAIN_ADGRG2"/>
    <property type="match status" value="1"/>
</dbReference>
<evidence type="ECO:0000256" key="13">
    <source>
        <dbReference type="ARBA" id="ARBA00069922"/>
    </source>
</evidence>
<evidence type="ECO:0000313" key="20">
    <source>
        <dbReference type="Proteomes" id="UP001187415"/>
    </source>
</evidence>
<feature type="region of interest" description="Disordered" evidence="15">
    <location>
        <begin position="606"/>
        <end position="644"/>
    </location>
</feature>
<evidence type="ECO:0000259" key="17">
    <source>
        <dbReference type="PROSITE" id="PS50221"/>
    </source>
</evidence>
<organism evidence="19 20">
    <name type="scientific">Channa striata</name>
    <name type="common">Snakehead murrel</name>
    <name type="synonym">Ophicephalus striatus</name>
    <dbReference type="NCBI Taxonomy" id="64152"/>
    <lineage>
        <taxon>Eukaryota</taxon>
        <taxon>Metazoa</taxon>
        <taxon>Chordata</taxon>
        <taxon>Craniata</taxon>
        <taxon>Vertebrata</taxon>
        <taxon>Euteleostomi</taxon>
        <taxon>Actinopterygii</taxon>
        <taxon>Neopterygii</taxon>
        <taxon>Teleostei</taxon>
        <taxon>Neoteleostei</taxon>
        <taxon>Acanthomorphata</taxon>
        <taxon>Anabantaria</taxon>
        <taxon>Anabantiformes</taxon>
        <taxon>Channoidei</taxon>
        <taxon>Channidae</taxon>
        <taxon>Channa</taxon>
    </lineage>
</organism>
<evidence type="ECO:0000256" key="16">
    <source>
        <dbReference type="SAM" id="Phobius"/>
    </source>
</evidence>
<feature type="domain" description="GAIN-B" evidence="17">
    <location>
        <begin position="936"/>
        <end position="1112"/>
    </location>
</feature>
<evidence type="ECO:0000256" key="6">
    <source>
        <dbReference type="ARBA" id="ARBA00022989"/>
    </source>
</evidence>
<dbReference type="EMBL" id="JAUPFM010000003">
    <property type="protein sequence ID" value="KAK2855834.1"/>
    <property type="molecule type" value="Genomic_DNA"/>
</dbReference>
<sequence length="1517" mass="164174">MQVAGVTELLIEEETTVSSSSPAPNAVNETSLLLAEKTSSGSPDRQDSLTFNGEAWTLKHTVSHSHTNSQVNTTSATRAHSDSRGSHDDRFIHPTSPLSNPSVAAQALTMPLQSRTSAQLGTASPQHASGLDHTHYSGLTQTNPEHLSHTYSSVPAQTLTHSIHSHTNEFFDGRQRQDAQNEEAHVDVGELPQESSHLNVSARSPPPPRSPNILPSLSLATTLTPLFPSLHFSPSYAEILPSLTISALPLQPSITPSLSPLLPSWMVLPEVYASMAETEIGFLTQNQPVAGLLQSTTTQPSQSHRSTTKPTSQSTESVLQYISVGQPPPVDEATLLPDGFELKSSISHPRVSTEVNAMNEVLSQLASNSQTTDAAGFVSGPAFPPGSNPTAAGKQSHVAALFDPARVVPKIHVLDEHASVEQASSEVNTNDSVIAGVVINAVTGLRPDEAPKGAVSFSAEYIFSYQPISAVSTQPAAAPVIPSPVHASGISIPSFTPATVSSIDAPDQGLISGQAALSLSGNDSHATNTAAVSKSNATAIITLEDSPSVTVEVTDIVKSKNATALAKNASLEVSQGNNAGSNPTPDLSVNADASTNLTIVKTSLSLSPSALNPTGDQSSGGNGAMNPDHIQGKDVHLSSSTPPVVDDVHHVITTTSSSPAAPFKAASLSAISPEQATESPAVDLTPESALPCQCKRRLHVTCPCGLSSGNTQAEFSNWTHIYVYLNSRKCSLQTGASPASYKCQVLLENKTLDKPLDEAAVSNLLSSTVGLIKHGLQIQPNSINVKLIDSCPKERSQGYDWPEAISFVPEFQPCIFNKNQRASRTCDFDPDTFTRSWSAVNDSECSVTPENAEEVAEGLVTFTNRSNLTADDVSVAVKQVEELVNLPKLNSTFAATIVDIISNVMNNSEAADASKIYAQALQTVETLAQRIEFDGPNVTIASKNLILGVRALNSTTDSSMSFSAFKPPNADHLEIDFDSDNENVLAQVTLPASLLKNKTLSLSRINFMFFNNTKFFLQKQENHFLKSYVVASSVGNMPIKDLKDPVTIMIAHLPEQRSANPVCMFWDFTMNNQLGGWNQTGCNVSESNSSTTICKCDHLTHFGILMDLSRTPMDSKNMEILTYLSNIGCGISAIFMSVTLLTYITFEKLRRDYPSKILMNLSASLLFLNIVFLLDSWLASLEPEWLCQGVAVFLHYFLLTSFTWMGLESVHMYIALVKVFNTYVHRYILKFCLVGWGIPAVVVLTVVSVDPKNYGWQNFTQAQQNVSNFCFINTPAVFYTTCVGYFCVVFLLNVAMFIVVMMQICGRNGKRSNRTLREEVLRNLRSAISLTFLLGMTWGFGLFAWGPVHDAFMYLFTIFNSLQGLFIFIFHCALKENVQKQWRRYLCCSQFKPSDNSDWSKTATNNTKKVSSDHLGKSVSSSSFGSSTANWTSKAKVTLNPFSRRHVNADKSNQTSPKCVSSSCSSSEVEPNSSSSSSSILPVSQMIDKVKGYCSTRTDNFYKNIIMSDSYTLSTRF</sequence>
<evidence type="ECO:0000256" key="4">
    <source>
        <dbReference type="ARBA" id="ARBA00022692"/>
    </source>
</evidence>
<evidence type="ECO:0000256" key="12">
    <source>
        <dbReference type="ARBA" id="ARBA00023224"/>
    </source>
</evidence>
<evidence type="ECO:0000256" key="9">
    <source>
        <dbReference type="ARBA" id="ARBA00023157"/>
    </source>
</evidence>
<feature type="compositionally biased region" description="Basic and acidic residues" evidence="15">
    <location>
        <begin position="177"/>
        <end position="188"/>
    </location>
</feature>
<keyword evidence="20" id="KW-1185">Reference proteome</keyword>
<feature type="compositionally biased region" description="Low complexity" evidence="15">
    <location>
        <begin position="1456"/>
        <end position="1479"/>
    </location>
</feature>
<feature type="region of interest" description="Disordered" evidence="15">
    <location>
        <begin position="1446"/>
        <end position="1480"/>
    </location>
</feature>
<feature type="region of interest" description="Disordered" evidence="15">
    <location>
        <begin position="62"/>
        <end position="148"/>
    </location>
</feature>
<evidence type="ECO:0000256" key="14">
    <source>
        <dbReference type="ARBA" id="ARBA00082039"/>
    </source>
</evidence>
<dbReference type="GO" id="GO:0005886">
    <property type="term" value="C:plasma membrane"/>
    <property type="evidence" value="ECO:0007669"/>
    <property type="project" value="UniProtKB-SubCell"/>
</dbReference>
<dbReference type="PANTHER" id="PTHR12011">
    <property type="entry name" value="ADHESION G-PROTEIN COUPLED RECEPTOR"/>
    <property type="match status" value="1"/>
</dbReference>
<feature type="compositionally biased region" description="Polar residues" evidence="15">
    <location>
        <begin position="137"/>
        <end position="148"/>
    </location>
</feature>
<evidence type="ECO:0000256" key="1">
    <source>
        <dbReference type="ARBA" id="ARBA00004651"/>
    </source>
</evidence>
<dbReference type="InterPro" id="IPR057244">
    <property type="entry name" value="GAIN_B"/>
</dbReference>
<dbReference type="Gene3D" id="1.20.1070.10">
    <property type="entry name" value="Rhodopsin 7-helix transmembrane proteins"/>
    <property type="match status" value="1"/>
</dbReference>
<dbReference type="FunFam" id="1.20.1070.10:FF:000052">
    <property type="entry name" value="Adhesion G-protein coupled receptor G6"/>
    <property type="match status" value="1"/>
</dbReference>
<dbReference type="InterPro" id="IPR017981">
    <property type="entry name" value="GPCR_2-like_7TM"/>
</dbReference>
<dbReference type="PROSITE" id="PS00650">
    <property type="entry name" value="G_PROTEIN_RECEP_F2_2"/>
    <property type="match status" value="1"/>
</dbReference>
<dbReference type="GO" id="GO:0043236">
    <property type="term" value="F:laminin binding"/>
    <property type="evidence" value="ECO:0007669"/>
    <property type="project" value="TreeGrafter"/>
</dbReference>
<dbReference type="SMART" id="SM00303">
    <property type="entry name" value="GPS"/>
    <property type="match status" value="1"/>
</dbReference>
<feature type="transmembrane region" description="Helical" evidence="16">
    <location>
        <begin position="1120"/>
        <end position="1146"/>
    </location>
</feature>
<feature type="compositionally biased region" description="Low complexity" evidence="15">
    <location>
        <begin position="1418"/>
        <end position="1427"/>
    </location>
</feature>
<keyword evidence="9" id="KW-1015">Disulfide bond</keyword>
<comment type="subcellular location">
    <subcellularLocation>
        <location evidence="1">Cell membrane</location>
        <topology evidence="1">Multi-pass membrane protein</topology>
    </subcellularLocation>
</comment>
<dbReference type="Proteomes" id="UP001187415">
    <property type="component" value="Unassembled WGS sequence"/>
</dbReference>
<feature type="compositionally biased region" description="Polar residues" evidence="15">
    <location>
        <begin position="193"/>
        <end position="202"/>
    </location>
</feature>
<dbReference type="GO" id="GO:0060347">
    <property type="term" value="P:heart trabecula formation"/>
    <property type="evidence" value="ECO:0007669"/>
    <property type="project" value="TreeGrafter"/>
</dbReference>
<feature type="compositionally biased region" description="Basic and acidic residues" evidence="15">
    <location>
        <begin position="79"/>
        <end position="92"/>
    </location>
</feature>
<feature type="transmembrane region" description="Helical" evidence="16">
    <location>
        <begin position="1351"/>
        <end position="1374"/>
    </location>
</feature>
<feature type="transmembrane region" description="Helical" evidence="16">
    <location>
        <begin position="1185"/>
        <end position="1207"/>
    </location>
</feature>
<comment type="caution">
    <text evidence="19">The sequence shown here is derived from an EMBL/GenBank/DDBJ whole genome shotgun (WGS) entry which is preliminary data.</text>
</comment>
<feature type="region of interest" description="Disordered" evidence="15">
    <location>
        <begin position="1395"/>
        <end position="1428"/>
    </location>
</feature>
<keyword evidence="11" id="KW-0325">Glycoprotein</keyword>
<evidence type="ECO:0000256" key="3">
    <source>
        <dbReference type="ARBA" id="ARBA00022475"/>
    </source>
</evidence>
<evidence type="ECO:0000313" key="19">
    <source>
        <dbReference type="EMBL" id="KAK2855834.1"/>
    </source>
</evidence>
<dbReference type="InterPro" id="IPR046338">
    <property type="entry name" value="GAIN_dom_sf"/>
</dbReference>
<dbReference type="InterPro" id="IPR000832">
    <property type="entry name" value="GPCR_2_secretin-like"/>
</dbReference>
<evidence type="ECO:0000256" key="8">
    <source>
        <dbReference type="ARBA" id="ARBA00023136"/>
    </source>
</evidence>
<dbReference type="InterPro" id="IPR000203">
    <property type="entry name" value="GPS"/>
</dbReference>
<feature type="transmembrane region" description="Helical" evidence="16">
    <location>
        <begin position="1227"/>
        <end position="1249"/>
    </location>
</feature>
<dbReference type="SUPFAM" id="SSF81321">
    <property type="entry name" value="Family A G protein-coupled receptor-like"/>
    <property type="match status" value="1"/>
</dbReference>
<feature type="transmembrane region" description="Helical" evidence="16">
    <location>
        <begin position="1158"/>
        <end position="1179"/>
    </location>
</feature>
<keyword evidence="5" id="KW-0732">Signal</keyword>
<evidence type="ECO:0000256" key="2">
    <source>
        <dbReference type="ARBA" id="ARBA00007343"/>
    </source>
</evidence>
<dbReference type="GO" id="GO:0007189">
    <property type="term" value="P:adenylate cyclase-activating G protein-coupled receptor signaling pathway"/>
    <property type="evidence" value="ECO:0007669"/>
    <property type="project" value="TreeGrafter"/>
</dbReference>
<reference evidence="19" key="1">
    <citation type="submission" date="2023-07" db="EMBL/GenBank/DDBJ databases">
        <title>Chromosome-level Genome Assembly of Striped Snakehead (Channa striata).</title>
        <authorList>
            <person name="Liu H."/>
        </authorList>
    </citation>
    <scope>NUCLEOTIDE SEQUENCE</scope>
    <source>
        <strain evidence="19">Gz</strain>
        <tissue evidence="19">Muscle</tissue>
    </source>
</reference>
<dbReference type="GO" id="GO:0022011">
    <property type="term" value="P:myelination in peripheral nervous system"/>
    <property type="evidence" value="ECO:0007669"/>
    <property type="project" value="TreeGrafter"/>
</dbReference>
<dbReference type="PRINTS" id="PR00249">
    <property type="entry name" value="GPCRSECRETIN"/>
</dbReference>
<dbReference type="InterPro" id="IPR058857">
    <property type="entry name" value="GAIN_ADGRG2/6"/>
</dbReference>
<keyword evidence="6 16" id="KW-1133">Transmembrane helix</keyword>
<keyword evidence="8 16" id="KW-0472">Membrane</keyword>
<protein>
    <recommendedName>
        <fullName evidence="13">Adhesion G-protein coupled receptor G6</fullName>
    </recommendedName>
    <alternativeName>
        <fullName evidence="14">G-protein coupled receptor 126</fullName>
    </alternativeName>
</protein>
<accession>A0AA88SYL6</accession>
<dbReference type="Pfam" id="PF00002">
    <property type="entry name" value="7tm_2"/>
    <property type="match status" value="1"/>
</dbReference>
<feature type="compositionally biased region" description="Polar residues" evidence="15">
    <location>
        <begin position="1395"/>
        <end position="1409"/>
    </location>
</feature>
<keyword evidence="4 16" id="KW-0812">Transmembrane</keyword>
<evidence type="ECO:0000259" key="18">
    <source>
        <dbReference type="PROSITE" id="PS50261"/>
    </source>
</evidence>
<feature type="compositionally biased region" description="Polar residues" evidence="15">
    <location>
        <begin position="111"/>
        <end position="127"/>
    </location>
</feature>
<evidence type="ECO:0000256" key="15">
    <source>
        <dbReference type="SAM" id="MobiDB-lite"/>
    </source>
</evidence>
<comment type="similarity">
    <text evidence="2">Belongs to the G-protein coupled receptor 2 family. Adhesion G-protein coupled receptor (ADGR) subfamily.</text>
</comment>
<feature type="region of interest" description="Disordered" evidence="15">
    <location>
        <begin position="294"/>
        <end position="316"/>
    </location>
</feature>
<feature type="domain" description="G-protein coupled receptors family 2 profile 2" evidence="18">
    <location>
        <begin position="1121"/>
        <end position="1375"/>
    </location>
</feature>
<feature type="transmembrane region" description="Helical" evidence="16">
    <location>
        <begin position="1283"/>
        <end position="1306"/>
    </location>
</feature>
<keyword evidence="7" id="KW-0297">G-protein coupled receptor</keyword>
<evidence type="ECO:0000256" key="5">
    <source>
        <dbReference type="ARBA" id="ARBA00022729"/>
    </source>
</evidence>
<dbReference type="InterPro" id="IPR017983">
    <property type="entry name" value="GPCR_2_secretin-like_CS"/>
</dbReference>
<proteinExistence type="inferred from homology"/>